<reference evidence="3" key="1">
    <citation type="submission" date="2021-03" db="EMBL/GenBank/DDBJ databases">
        <title>novel species isolated from a fishpond in China.</title>
        <authorList>
            <person name="Lu H."/>
            <person name="Cai Z."/>
        </authorList>
    </citation>
    <scope>NUCLEOTIDE SEQUENCE</scope>
    <source>
        <strain evidence="3">JCM 30855</strain>
    </source>
</reference>
<dbReference type="Pfam" id="PF12706">
    <property type="entry name" value="Lactamase_B_2"/>
    <property type="match status" value="1"/>
</dbReference>
<protein>
    <submittedName>
        <fullName evidence="3">MBL fold metallo-hydrolase</fullName>
    </submittedName>
</protein>
<feature type="domain" description="Metallo-beta-lactamase" evidence="2">
    <location>
        <begin position="106"/>
        <end position="302"/>
    </location>
</feature>
<accession>A0A939DSE0</accession>
<evidence type="ECO:0000256" key="1">
    <source>
        <dbReference type="SAM" id="SignalP"/>
    </source>
</evidence>
<dbReference type="PANTHER" id="PTHR15032:SF4">
    <property type="entry name" value="N-ACYL-PHOSPHATIDYLETHANOLAMINE-HYDROLYZING PHOSPHOLIPASE D"/>
    <property type="match status" value="1"/>
</dbReference>
<dbReference type="EMBL" id="JAFKCV010000017">
    <property type="protein sequence ID" value="MBN7827350.1"/>
    <property type="molecule type" value="Genomic_DNA"/>
</dbReference>
<feature type="signal peptide" evidence="1">
    <location>
        <begin position="1"/>
        <end position="19"/>
    </location>
</feature>
<dbReference type="GO" id="GO:0005737">
    <property type="term" value="C:cytoplasm"/>
    <property type="evidence" value="ECO:0007669"/>
    <property type="project" value="TreeGrafter"/>
</dbReference>
<comment type="caution">
    <text evidence="3">The sequence shown here is derived from an EMBL/GenBank/DDBJ whole genome shotgun (WGS) entry which is preliminary data.</text>
</comment>
<dbReference type="Proteomes" id="UP000664654">
    <property type="component" value="Unassembled WGS sequence"/>
</dbReference>
<name>A0A939DSE0_9ALTE</name>
<dbReference type="InterPro" id="IPR036866">
    <property type="entry name" value="RibonucZ/Hydroxyglut_hydro"/>
</dbReference>
<dbReference type="Gene3D" id="3.60.15.10">
    <property type="entry name" value="Ribonuclease Z/Hydroxyacylglutathione hydrolase-like"/>
    <property type="match status" value="1"/>
</dbReference>
<organism evidence="3 4">
    <name type="scientific">Bowmanella dokdonensis</name>
    <dbReference type="NCBI Taxonomy" id="751969"/>
    <lineage>
        <taxon>Bacteria</taxon>
        <taxon>Pseudomonadati</taxon>
        <taxon>Pseudomonadota</taxon>
        <taxon>Gammaproteobacteria</taxon>
        <taxon>Alteromonadales</taxon>
        <taxon>Alteromonadaceae</taxon>
        <taxon>Bowmanella</taxon>
    </lineage>
</organism>
<sequence>MTRYLLLIFWLGLTGCSYTQPLPENTTAPVKNGKFDNPHIVDPEKTVFGFLKVKYFGDVPFADQSEQTDRIRLAETFVDLRQKSDRPRVTWLGHSSFLISIGDLHILTDPILTDRASPVSFAGPKRLAPLPYSFEDLPQIDHVVISHNHYDHLDQPTIEALGQGPVYHVPLGLKAWFDDIGLQKARVEEYDWWQTRQLAGLTLTATPTQHWSARSLFDRRETLWAGWHLAVGNFSVWFAGDTGYNSYDFVETGRRFGPVDLALIPIGAYSPRDFMKPYHVNPAEAVKIHQEVQAQFSIGMHWSTFQLSAEPLDEPAQLLDQAMASQPDVAPFVTLAIGESRYFPSNAPPSNSADD</sequence>
<gene>
    <name evidence="3" type="ORF">J0A66_19120</name>
</gene>
<proteinExistence type="predicted"/>
<dbReference type="PROSITE" id="PS51257">
    <property type="entry name" value="PROKAR_LIPOPROTEIN"/>
    <property type="match status" value="1"/>
</dbReference>
<feature type="chain" id="PRO_5037335524" evidence="1">
    <location>
        <begin position="20"/>
        <end position="355"/>
    </location>
</feature>
<dbReference type="RefSeq" id="WP_206575462.1">
    <property type="nucleotide sequence ID" value="NZ_JAFKCV010000017.1"/>
</dbReference>
<dbReference type="AlphaFoldDB" id="A0A939DSE0"/>
<keyword evidence="4" id="KW-1185">Reference proteome</keyword>
<keyword evidence="1" id="KW-0732">Signal</keyword>
<evidence type="ECO:0000313" key="4">
    <source>
        <dbReference type="Proteomes" id="UP000664654"/>
    </source>
</evidence>
<dbReference type="SUPFAM" id="SSF56281">
    <property type="entry name" value="Metallo-hydrolase/oxidoreductase"/>
    <property type="match status" value="1"/>
</dbReference>
<dbReference type="PANTHER" id="PTHR15032">
    <property type="entry name" value="N-ACYL-PHOSPHATIDYLETHANOLAMINE-HYDROLYZING PHOSPHOLIPASE D"/>
    <property type="match status" value="1"/>
</dbReference>
<evidence type="ECO:0000259" key="2">
    <source>
        <dbReference type="Pfam" id="PF12706"/>
    </source>
</evidence>
<evidence type="ECO:0000313" key="3">
    <source>
        <dbReference type="EMBL" id="MBN7827350.1"/>
    </source>
</evidence>
<dbReference type="InterPro" id="IPR001279">
    <property type="entry name" value="Metallo-B-lactamas"/>
</dbReference>